<dbReference type="GO" id="GO:0032259">
    <property type="term" value="P:methylation"/>
    <property type="evidence" value="ECO:0007669"/>
    <property type="project" value="UniProtKB-KW"/>
</dbReference>
<sequence length="379" mass="42562">MRVVDLFAGCGGLSKGFEQAGFELTLAVEQWEAARTTYSNNFHHPVSNMDLSEVIDATKLIRAQRPDLIIGGPPCQEFSVAGSRVEGPRAQLTVSFSEIVRDSGSKWFMLENVQGIRNSDAWIAGKSLLEEAGYGITECVLNAAYFGVPQNRKRFFAIGCLGEKNDFLLDQLEVGATDNPLSIRDFLGDEFGIEFYYRHPRNWGRRGIFSIDEPSPTIRSTNRSVSPGYTPHPDDAGPSTNARRLSTAERARVQSFSRDFKFSGSMTDQNTMIANAVPVLLAQHVASAIARYEEERLMFSDPHFRQWLAHTHEYTPKTVSNVISRVKRASRILHANFIPPDPLDAINALERRKEFIDLSSSVRSQIKKAIKLHAEFHRR</sequence>
<dbReference type="InterPro" id="IPR029063">
    <property type="entry name" value="SAM-dependent_MTases_sf"/>
</dbReference>
<dbReference type="PANTHER" id="PTHR10629:SF52">
    <property type="entry name" value="DNA (CYTOSINE-5)-METHYLTRANSFERASE 1"/>
    <property type="match status" value="1"/>
</dbReference>
<dbReference type="PROSITE" id="PS00094">
    <property type="entry name" value="C5_MTASE_1"/>
    <property type="match status" value="1"/>
</dbReference>
<evidence type="ECO:0000256" key="9">
    <source>
        <dbReference type="SAM" id="MobiDB-lite"/>
    </source>
</evidence>
<evidence type="ECO:0000256" key="8">
    <source>
        <dbReference type="RuleBase" id="RU000417"/>
    </source>
</evidence>
<keyword evidence="1 6" id="KW-0489">Methyltransferase</keyword>
<reference evidence="11" key="1">
    <citation type="journal article" date="2019" name="Int. J. Syst. Evol. Microbiol.">
        <title>The Global Catalogue of Microorganisms (GCM) 10K type strain sequencing project: providing services to taxonomists for standard genome sequencing and annotation.</title>
        <authorList>
            <consortium name="The Broad Institute Genomics Platform"/>
            <consortium name="The Broad Institute Genome Sequencing Center for Infectious Disease"/>
            <person name="Wu L."/>
            <person name="Ma J."/>
        </authorList>
    </citation>
    <scope>NUCLEOTIDE SEQUENCE [LARGE SCALE GENOMIC DNA]</scope>
    <source>
        <strain evidence="11">KACC 12508</strain>
    </source>
</reference>
<dbReference type="RefSeq" id="WP_382272186.1">
    <property type="nucleotide sequence ID" value="NZ_JBHTBU010000002.1"/>
</dbReference>
<dbReference type="PRINTS" id="PR00105">
    <property type="entry name" value="C5METTRFRASE"/>
</dbReference>
<evidence type="ECO:0000256" key="5">
    <source>
        <dbReference type="ARBA" id="ARBA00047422"/>
    </source>
</evidence>
<dbReference type="InterPro" id="IPR018117">
    <property type="entry name" value="C5_DNA_meth_AS"/>
</dbReference>
<evidence type="ECO:0000256" key="4">
    <source>
        <dbReference type="ARBA" id="ARBA00022747"/>
    </source>
</evidence>
<dbReference type="Pfam" id="PF00145">
    <property type="entry name" value="DNA_methylase"/>
    <property type="match status" value="1"/>
</dbReference>
<evidence type="ECO:0000256" key="7">
    <source>
        <dbReference type="RuleBase" id="RU000416"/>
    </source>
</evidence>
<dbReference type="Gene3D" id="3.90.120.10">
    <property type="entry name" value="DNA Methylase, subunit A, domain 2"/>
    <property type="match status" value="1"/>
</dbReference>
<proteinExistence type="inferred from homology"/>
<comment type="catalytic activity">
    <reaction evidence="5 8">
        <text>a 2'-deoxycytidine in DNA + S-adenosyl-L-methionine = a 5-methyl-2'-deoxycytidine in DNA + S-adenosyl-L-homocysteine + H(+)</text>
        <dbReference type="Rhea" id="RHEA:13681"/>
        <dbReference type="Rhea" id="RHEA-COMP:11369"/>
        <dbReference type="Rhea" id="RHEA-COMP:11370"/>
        <dbReference type="ChEBI" id="CHEBI:15378"/>
        <dbReference type="ChEBI" id="CHEBI:57856"/>
        <dbReference type="ChEBI" id="CHEBI:59789"/>
        <dbReference type="ChEBI" id="CHEBI:85452"/>
        <dbReference type="ChEBI" id="CHEBI:85454"/>
        <dbReference type="EC" id="2.1.1.37"/>
    </reaction>
</comment>
<comment type="similarity">
    <text evidence="6 7">Belongs to the class I-like SAM-binding methyltransferase superfamily. C5-methyltransferase family.</text>
</comment>
<dbReference type="CDD" id="cd00315">
    <property type="entry name" value="Cyt_C5_DNA_methylase"/>
    <property type="match status" value="1"/>
</dbReference>
<organism evidence="10 11">
    <name type="scientific">Herminiimonas glaciei</name>
    <dbReference type="NCBI Taxonomy" id="523788"/>
    <lineage>
        <taxon>Bacteria</taxon>
        <taxon>Pseudomonadati</taxon>
        <taxon>Pseudomonadota</taxon>
        <taxon>Betaproteobacteria</taxon>
        <taxon>Burkholderiales</taxon>
        <taxon>Oxalobacteraceae</taxon>
        <taxon>Herminiimonas</taxon>
    </lineage>
</organism>
<evidence type="ECO:0000313" key="10">
    <source>
        <dbReference type="EMBL" id="MFC7288770.1"/>
    </source>
</evidence>
<evidence type="ECO:0000256" key="6">
    <source>
        <dbReference type="PROSITE-ProRule" id="PRU01016"/>
    </source>
</evidence>
<evidence type="ECO:0000313" key="11">
    <source>
        <dbReference type="Proteomes" id="UP001596542"/>
    </source>
</evidence>
<dbReference type="PANTHER" id="PTHR10629">
    <property type="entry name" value="CYTOSINE-SPECIFIC METHYLTRANSFERASE"/>
    <property type="match status" value="1"/>
</dbReference>
<keyword evidence="11" id="KW-1185">Reference proteome</keyword>
<dbReference type="PROSITE" id="PS51679">
    <property type="entry name" value="SAM_MT_C5"/>
    <property type="match status" value="1"/>
</dbReference>
<dbReference type="InterPro" id="IPR001525">
    <property type="entry name" value="C5_MeTfrase"/>
</dbReference>
<evidence type="ECO:0000256" key="1">
    <source>
        <dbReference type="ARBA" id="ARBA00022603"/>
    </source>
</evidence>
<dbReference type="Proteomes" id="UP001596542">
    <property type="component" value="Unassembled WGS sequence"/>
</dbReference>
<keyword evidence="2 6" id="KW-0808">Transferase</keyword>
<dbReference type="GO" id="GO:0003886">
    <property type="term" value="F:DNA (cytosine-5-)-methyltransferase activity"/>
    <property type="evidence" value="ECO:0007669"/>
    <property type="project" value="UniProtKB-EC"/>
</dbReference>
<dbReference type="InterPro" id="IPR050390">
    <property type="entry name" value="C5-Methyltransferase"/>
</dbReference>
<keyword evidence="4" id="KW-0680">Restriction system</keyword>
<dbReference type="Gene3D" id="3.40.50.150">
    <property type="entry name" value="Vaccinia Virus protein VP39"/>
    <property type="match status" value="1"/>
</dbReference>
<feature type="compositionally biased region" description="Polar residues" evidence="9">
    <location>
        <begin position="217"/>
        <end position="227"/>
    </location>
</feature>
<comment type="caution">
    <text evidence="10">The sequence shown here is derived from an EMBL/GenBank/DDBJ whole genome shotgun (WGS) entry which is preliminary data.</text>
</comment>
<dbReference type="NCBIfam" id="TIGR00675">
    <property type="entry name" value="dcm"/>
    <property type="match status" value="1"/>
</dbReference>
<dbReference type="EMBL" id="JBHTBU010000002">
    <property type="protein sequence ID" value="MFC7288770.1"/>
    <property type="molecule type" value="Genomic_DNA"/>
</dbReference>
<evidence type="ECO:0000256" key="2">
    <source>
        <dbReference type="ARBA" id="ARBA00022679"/>
    </source>
</evidence>
<feature type="active site" evidence="6">
    <location>
        <position position="75"/>
    </location>
</feature>
<protein>
    <recommendedName>
        <fullName evidence="8">Cytosine-specific methyltransferase</fullName>
        <ecNumber evidence="8">2.1.1.37</ecNumber>
    </recommendedName>
</protein>
<dbReference type="EC" id="2.1.1.37" evidence="8"/>
<dbReference type="SUPFAM" id="SSF53335">
    <property type="entry name" value="S-adenosyl-L-methionine-dependent methyltransferases"/>
    <property type="match status" value="1"/>
</dbReference>
<name>A0ABW2ID22_9BURK</name>
<accession>A0ABW2ID22</accession>
<gene>
    <name evidence="10" type="ORF">ACFQPC_12030</name>
</gene>
<evidence type="ECO:0000256" key="3">
    <source>
        <dbReference type="ARBA" id="ARBA00022691"/>
    </source>
</evidence>
<feature type="region of interest" description="Disordered" evidence="9">
    <location>
        <begin position="214"/>
        <end position="246"/>
    </location>
</feature>
<keyword evidence="3 6" id="KW-0949">S-adenosyl-L-methionine</keyword>